<keyword evidence="2" id="KW-1185">Reference proteome</keyword>
<dbReference type="AlphaFoldDB" id="A0A397I3J1"/>
<evidence type="ECO:0000313" key="1">
    <source>
        <dbReference type="EMBL" id="RHZ67823.1"/>
    </source>
</evidence>
<proteinExistence type="predicted"/>
<accession>A0A397I3J1</accession>
<gene>
    <name evidence="1" type="ORF">Glove_299g7</name>
</gene>
<protein>
    <submittedName>
        <fullName evidence="1">Uncharacterized protein</fullName>
    </submittedName>
</protein>
<dbReference type="EMBL" id="PQFF01000273">
    <property type="protein sequence ID" value="RHZ67823.1"/>
    <property type="molecule type" value="Genomic_DNA"/>
</dbReference>
<organism evidence="1 2">
    <name type="scientific">Diversispora epigaea</name>
    <dbReference type="NCBI Taxonomy" id="1348612"/>
    <lineage>
        <taxon>Eukaryota</taxon>
        <taxon>Fungi</taxon>
        <taxon>Fungi incertae sedis</taxon>
        <taxon>Mucoromycota</taxon>
        <taxon>Glomeromycotina</taxon>
        <taxon>Glomeromycetes</taxon>
        <taxon>Diversisporales</taxon>
        <taxon>Diversisporaceae</taxon>
        <taxon>Diversispora</taxon>
    </lineage>
</organism>
<comment type="caution">
    <text evidence="1">The sequence shown here is derived from an EMBL/GenBank/DDBJ whole genome shotgun (WGS) entry which is preliminary data.</text>
</comment>
<dbReference type="Proteomes" id="UP000266861">
    <property type="component" value="Unassembled WGS sequence"/>
</dbReference>
<dbReference type="OrthoDB" id="2139606at2759"/>
<reference evidence="1 2" key="1">
    <citation type="submission" date="2018-08" db="EMBL/GenBank/DDBJ databases">
        <title>Genome and evolution of the arbuscular mycorrhizal fungus Diversispora epigaea (formerly Glomus versiforme) and its bacterial endosymbionts.</title>
        <authorList>
            <person name="Sun X."/>
            <person name="Fei Z."/>
            <person name="Harrison M."/>
        </authorList>
    </citation>
    <scope>NUCLEOTIDE SEQUENCE [LARGE SCALE GENOMIC DNA]</scope>
    <source>
        <strain evidence="1 2">IT104</strain>
    </source>
</reference>
<name>A0A397I3J1_9GLOM</name>
<sequence>MAGCGYTISRDLVIDIAGFPWVRSRIVGYEDQIAALWICDIAKEKKYLVHYVGYSSFVPSRQNPIHNFDENVDLHFHGETILIHQLKDIERVKAIKEMYSEYEEGSPWVRVIRNSTAAGVNTKREISQGCWIYEKNQTLDQASLITYKNWFYEARGFKERNVSVDKIGITE</sequence>
<evidence type="ECO:0000313" key="2">
    <source>
        <dbReference type="Proteomes" id="UP000266861"/>
    </source>
</evidence>